<reference evidence="1" key="2">
    <citation type="submission" date="2023-05" db="EMBL/GenBank/DDBJ databases">
        <authorList>
            <person name="Schelkunov M.I."/>
        </authorList>
    </citation>
    <scope>NUCLEOTIDE SEQUENCE</scope>
    <source>
        <strain evidence="1">Hsosn_3</strain>
        <tissue evidence="1">Leaf</tissue>
    </source>
</reference>
<proteinExistence type="predicted"/>
<protein>
    <submittedName>
        <fullName evidence="1">Uncharacterized protein</fullName>
    </submittedName>
</protein>
<reference evidence="1" key="1">
    <citation type="submission" date="2023-02" db="EMBL/GenBank/DDBJ databases">
        <title>Genome of toxic invasive species Heracleum sosnowskyi carries increased number of genes despite the absence of recent whole-genome duplications.</title>
        <authorList>
            <person name="Schelkunov M."/>
            <person name="Shtratnikova V."/>
            <person name="Makarenko M."/>
            <person name="Klepikova A."/>
            <person name="Omelchenko D."/>
            <person name="Novikova G."/>
            <person name="Obukhova E."/>
            <person name="Bogdanov V."/>
            <person name="Penin A."/>
            <person name="Logacheva M."/>
        </authorList>
    </citation>
    <scope>NUCLEOTIDE SEQUENCE</scope>
    <source>
        <strain evidence="1">Hsosn_3</strain>
        <tissue evidence="1">Leaf</tissue>
    </source>
</reference>
<sequence>MGAFFVPTYLLSLRFSIVYFPLPSQSRQDVQGTSISIGIRTCQNDGRRKLRRIQNLESSKSKICRTSSTITTLCLVMLLQLEKGGSKRKKSGAELVGEKLDGLVAAASEDSTLNEAIILIDSMPQFCPATCTVNDSATHINMRKKFQKKPRKTRIIYWIGKLLAGEIRYAIFL</sequence>
<accession>A0AAD8HXQ8</accession>
<evidence type="ECO:0000313" key="1">
    <source>
        <dbReference type="EMBL" id="KAK1374948.1"/>
    </source>
</evidence>
<name>A0AAD8HXQ8_9APIA</name>
<keyword evidence="2" id="KW-1185">Reference proteome</keyword>
<comment type="caution">
    <text evidence="1">The sequence shown here is derived from an EMBL/GenBank/DDBJ whole genome shotgun (WGS) entry which is preliminary data.</text>
</comment>
<evidence type="ECO:0000313" key="2">
    <source>
        <dbReference type="Proteomes" id="UP001237642"/>
    </source>
</evidence>
<dbReference type="AlphaFoldDB" id="A0AAD8HXQ8"/>
<dbReference type="EMBL" id="JAUIZM010000007">
    <property type="protein sequence ID" value="KAK1374948.1"/>
    <property type="molecule type" value="Genomic_DNA"/>
</dbReference>
<organism evidence="1 2">
    <name type="scientific">Heracleum sosnowskyi</name>
    <dbReference type="NCBI Taxonomy" id="360622"/>
    <lineage>
        <taxon>Eukaryota</taxon>
        <taxon>Viridiplantae</taxon>
        <taxon>Streptophyta</taxon>
        <taxon>Embryophyta</taxon>
        <taxon>Tracheophyta</taxon>
        <taxon>Spermatophyta</taxon>
        <taxon>Magnoliopsida</taxon>
        <taxon>eudicotyledons</taxon>
        <taxon>Gunneridae</taxon>
        <taxon>Pentapetalae</taxon>
        <taxon>asterids</taxon>
        <taxon>campanulids</taxon>
        <taxon>Apiales</taxon>
        <taxon>Apiaceae</taxon>
        <taxon>Apioideae</taxon>
        <taxon>apioid superclade</taxon>
        <taxon>Tordylieae</taxon>
        <taxon>Tordyliinae</taxon>
        <taxon>Heracleum</taxon>
    </lineage>
</organism>
<dbReference type="Proteomes" id="UP001237642">
    <property type="component" value="Unassembled WGS sequence"/>
</dbReference>
<gene>
    <name evidence="1" type="ORF">POM88_031141</name>
</gene>